<dbReference type="InterPro" id="IPR006640">
    <property type="entry name" value="SprT-like_domain"/>
</dbReference>
<name>A0A0F7JYL1_9GAMM</name>
<dbReference type="RefSeq" id="WP_046858910.1">
    <property type="nucleotide sequence ID" value="NZ_CP011412.1"/>
</dbReference>
<accession>A0A0F7JYL1</accession>
<dbReference type="PANTHER" id="PTHR38773">
    <property type="entry name" value="PROTEIN SPRT"/>
    <property type="match status" value="1"/>
</dbReference>
<dbReference type="KEGG" id="seds:AAY24_05995"/>
<gene>
    <name evidence="2" type="ORF">AAY24_05995</name>
</gene>
<feature type="domain" description="SprT-like" evidence="1">
    <location>
        <begin position="18"/>
        <end position="172"/>
    </location>
</feature>
<evidence type="ECO:0000313" key="2">
    <source>
        <dbReference type="EMBL" id="AKH19975.1"/>
    </source>
</evidence>
<dbReference type="Proteomes" id="UP000034410">
    <property type="component" value="Chromosome"/>
</dbReference>
<evidence type="ECO:0000313" key="3">
    <source>
        <dbReference type="Proteomes" id="UP000034410"/>
    </source>
</evidence>
<dbReference type="Pfam" id="PF10263">
    <property type="entry name" value="SprT-like"/>
    <property type="match status" value="1"/>
</dbReference>
<evidence type="ECO:0000259" key="1">
    <source>
        <dbReference type="SMART" id="SM00731"/>
    </source>
</evidence>
<protein>
    <recommendedName>
        <fullName evidence="1">SprT-like domain-containing protein</fullName>
    </recommendedName>
</protein>
<dbReference type="PANTHER" id="PTHR38773:SF1">
    <property type="entry name" value="PROTEIN SPRT"/>
    <property type="match status" value="1"/>
</dbReference>
<sequence length="180" mass="20867">MDNPIQTFDNPLQQQVEARTQQLLATARLHFQQDPGRVVIRFDLTGKAAGMAMFPYRGTPVIRYNALLLAENREDFLTRTVPHEVAHVVARQLFGKRIKPHGAEWRQVMQLFGAEASRCHNYDVSRSVRRRLKRYAYRCGCRTHQLSSIRHNRVKRGQTYHCLACKQPLIALEKSDPSDR</sequence>
<organism evidence="2 3">
    <name type="scientific">Sedimenticola thiotaurini</name>
    <dbReference type="NCBI Taxonomy" id="1543721"/>
    <lineage>
        <taxon>Bacteria</taxon>
        <taxon>Pseudomonadati</taxon>
        <taxon>Pseudomonadota</taxon>
        <taxon>Gammaproteobacteria</taxon>
        <taxon>Chromatiales</taxon>
        <taxon>Sedimenticolaceae</taxon>
        <taxon>Sedimenticola</taxon>
    </lineage>
</organism>
<dbReference type="EMBL" id="CP011412">
    <property type="protein sequence ID" value="AKH19975.1"/>
    <property type="molecule type" value="Genomic_DNA"/>
</dbReference>
<proteinExistence type="predicted"/>
<dbReference type="SMART" id="SM00731">
    <property type="entry name" value="SprT"/>
    <property type="match status" value="1"/>
</dbReference>
<dbReference type="OrthoDB" id="267364at2"/>
<keyword evidence="3" id="KW-1185">Reference proteome</keyword>
<dbReference type="AlphaFoldDB" id="A0A0F7JYL1"/>
<reference evidence="2 3" key="1">
    <citation type="journal article" date="2015" name="Genome Announc.">
        <title>Complete Genome Sequence of Sedimenticola thiotaurini Strain SIP-G1, a Polyphosphate- and Polyhydroxyalkanoate-Accumulating Sulfur-Oxidizing Gammaproteobacterium Isolated from Salt Marsh Sediments.</title>
        <authorList>
            <person name="Flood B.E."/>
            <person name="Jones D.S."/>
            <person name="Bailey J.V."/>
        </authorList>
    </citation>
    <scope>NUCLEOTIDE SEQUENCE [LARGE SCALE GENOMIC DNA]</scope>
    <source>
        <strain evidence="2 3">SIP-G1</strain>
    </source>
</reference>
<dbReference type="GO" id="GO:0006950">
    <property type="term" value="P:response to stress"/>
    <property type="evidence" value="ECO:0007669"/>
    <property type="project" value="UniProtKB-ARBA"/>
</dbReference>